<reference evidence="1 2" key="1">
    <citation type="submission" date="2023-01" db="EMBL/GenBank/DDBJ databases">
        <authorList>
            <person name="Kreplak J."/>
        </authorList>
    </citation>
    <scope>NUCLEOTIDE SEQUENCE [LARGE SCALE GENOMIC DNA]</scope>
</reference>
<sequence>MDIEEADNIVLSSPVSLNPMVCQQNGVFSLEDLAWVDSCLNKDSDISESDWTPLRDALSNIISSQSKSFRVDARQYNQTHHYSKGKNITSPYIQESSTSNANFLQKVELIRMANQTSTDKILEDELAGTTFQGDPFLPTYNEDLKPTYEREHASENIFKAWNLNCANDEMEEASENIFKVWDLDIPVEEGELVK</sequence>
<dbReference type="PANTHER" id="PTHR36388:SF1">
    <property type="entry name" value="OS02G0469000 PROTEIN"/>
    <property type="match status" value="1"/>
</dbReference>
<dbReference type="Proteomes" id="UP001157006">
    <property type="component" value="Chromosome 1S"/>
</dbReference>
<proteinExistence type="predicted"/>
<keyword evidence="2" id="KW-1185">Reference proteome</keyword>
<dbReference type="AlphaFoldDB" id="A0AAV0ZAV0"/>
<dbReference type="EMBL" id="OX451735">
    <property type="protein sequence ID" value="CAI8595319.1"/>
    <property type="molecule type" value="Genomic_DNA"/>
</dbReference>
<organism evidence="1 2">
    <name type="scientific">Vicia faba</name>
    <name type="common">Broad bean</name>
    <name type="synonym">Faba vulgaris</name>
    <dbReference type="NCBI Taxonomy" id="3906"/>
    <lineage>
        <taxon>Eukaryota</taxon>
        <taxon>Viridiplantae</taxon>
        <taxon>Streptophyta</taxon>
        <taxon>Embryophyta</taxon>
        <taxon>Tracheophyta</taxon>
        <taxon>Spermatophyta</taxon>
        <taxon>Magnoliopsida</taxon>
        <taxon>eudicotyledons</taxon>
        <taxon>Gunneridae</taxon>
        <taxon>Pentapetalae</taxon>
        <taxon>rosids</taxon>
        <taxon>fabids</taxon>
        <taxon>Fabales</taxon>
        <taxon>Fabaceae</taxon>
        <taxon>Papilionoideae</taxon>
        <taxon>50 kb inversion clade</taxon>
        <taxon>NPAAA clade</taxon>
        <taxon>Hologalegina</taxon>
        <taxon>IRL clade</taxon>
        <taxon>Fabeae</taxon>
        <taxon>Vicia</taxon>
    </lineage>
</organism>
<protein>
    <submittedName>
        <fullName evidence="1">Uncharacterized protein</fullName>
    </submittedName>
</protein>
<dbReference type="PANTHER" id="PTHR36388">
    <property type="entry name" value="OS02G0469000 PROTEIN"/>
    <property type="match status" value="1"/>
</dbReference>
<gene>
    <name evidence="1" type="ORF">VFH_I185520</name>
</gene>
<accession>A0AAV0ZAV0</accession>
<evidence type="ECO:0000313" key="2">
    <source>
        <dbReference type="Proteomes" id="UP001157006"/>
    </source>
</evidence>
<name>A0AAV0ZAV0_VICFA</name>
<evidence type="ECO:0000313" key="1">
    <source>
        <dbReference type="EMBL" id="CAI8595319.1"/>
    </source>
</evidence>